<evidence type="ECO:0000256" key="1">
    <source>
        <dbReference type="SAM" id="SignalP"/>
    </source>
</evidence>
<protein>
    <recommendedName>
        <fullName evidence="2">SH3b domain-containing protein</fullName>
    </recommendedName>
</protein>
<sequence>MKTARLAALLAATLPAVAHAQPPERAVPYWASISAGEARMRTGPGRQFPAIWLYRRAGLPVKVLQVVQGWRRVQDQDGAVGWMLANLLSETRTGVITGAGTEPLRASPEPGARVVWEAEPGVVGRIASCADGWCAFDVKGKRGFVATDRLWGVAAGEVVK</sequence>
<organism evidence="3 4">
    <name type="scientific">Sphingomonas quercus</name>
    <dbReference type="NCBI Taxonomy" id="2842451"/>
    <lineage>
        <taxon>Bacteria</taxon>
        <taxon>Pseudomonadati</taxon>
        <taxon>Pseudomonadota</taxon>
        <taxon>Alphaproteobacteria</taxon>
        <taxon>Sphingomonadales</taxon>
        <taxon>Sphingomonadaceae</taxon>
        <taxon>Sphingomonas</taxon>
    </lineage>
</organism>
<dbReference type="SMART" id="SM00287">
    <property type="entry name" value="SH3b"/>
    <property type="match status" value="1"/>
</dbReference>
<proteinExistence type="predicted"/>
<reference evidence="3 4" key="1">
    <citation type="submission" date="2021-06" db="EMBL/GenBank/DDBJ databases">
        <title>Sphingomonas sp. XMGL2, whole genome shotgun sequencing project.</title>
        <authorList>
            <person name="Zhao G."/>
            <person name="Shen L."/>
        </authorList>
    </citation>
    <scope>NUCLEOTIDE SEQUENCE [LARGE SCALE GENOMIC DNA]</scope>
    <source>
        <strain evidence="3 4">XMGL2</strain>
    </source>
</reference>
<dbReference type="RefSeq" id="WP_216319141.1">
    <property type="nucleotide sequence ID" value="NZ_JAHKRT010000001.1"/>
</dbReference>
<evidence type="ECO:0000313" key="4">
    <source>
        <dbReference type="Proteomes" id="UP000776276"/>
    </source>
</evidence>
<name>A0ABS6BGC1_9SPHN</name>
<dbReference type="InterPro" id="IPR003646">
    <property type="entry name" value="SH3-like_bac-type"/>
</dbReference>
<feature type="domain" description="SH3b" evidence="2">
    <location>
        <begin position="28"/>
        <end position="91"/>
    </location>
</feature>
<accession>A0ABS6BGC1</accession>
<dbReference type="InterPro" id="IPR010466">
    <property type="entry name" value="DUF1058"/>
</dbReference>
<dbReference type="EMBL" id="JAHKRT010000001">
    <property type="protein sequence ID" value="MBU3076627.1"/>
    <property type="molecule type" value="Genomic_DNA"/>
</dbReference>
<feature type="signal peptide" evidence="1">
    <location>
        <begin position="1"/>
        <end position="20"/>
    </location>
</feature>
<gene>
    <name evidence="3" type="ORF">KOF26_02010</name>
</gene>
<feature type="chain" id="PRO_5045836388" description="SH3b domain-containing protein" evidence="1">
    <location>
        <begin position="21"/>
        <end position="160"/>
    </location>
</feature>
<keyword evidence="1" id="KW-0732">Signal</keyword>
<keyword evidence="4" id="KW-1185">Reference proteome</keyword>
<dbReference type="Proteomes" id="UP000776276">
    <property type="component" value="Unassembled WGS sequence"/>
</dbReference>
<evidence type="ECO:0000313" key="3">
    <source>
        <dbReference type="EMBL" id="MBU3076627.1"/>
    </source>
</evidence>
<dbReference type="Pfam" id="PF06347">
    <property type="entry name" value="SH3_4"/>
    <property type="match status" value="2"/>
</dbReference>
<evidence type="ECO:0000259" key="2">
    <source>
        <dbReference type="SMART" id="SM00287"/>
    </source>
</evidence>
<comment type="caution">
    <text evidence="3">The sequence shown here is derived from an EMBL/GenBank/DDBJ whole genome shotgun (WGS) entry which is preliminary data.</text>
</comment>